<evidence type="ECO:0000259" key="6">
    <source>
        <dbReference type="Pfam" id="PF04069"/>
    </source>
</evidence>
<feature type="domain" description="ABC-type glycine betaine transport system substrate-binding" evidence="6">
    <location>
        <begin position="41"/>
        <end position="291"/>
    </location>
</feature>
<dbReference type="PANTHER" id="PTHR47737:SF1">
    <property type="entry name" value="GLYCINE BETAINE_PROLINE BETAINE TRANSPORT SYSTEM PERMEASE PROTEIN PROW"/>
    <property type="match status" value="1"/>
</dbReference>
<accession>A0A5C8HX41</accession>
<evidence type="ECO:0000313" key="8">
    <source>
        <dbReference type="Proteomes" id="UP000321034"/>
    </source>
</evidence>
<evidence type="ECO:0000256" key="5">
    <source>
        <dbReference type="SAM" id="SignalP"/>
    </source>
</evidence>
<sequence>MTKRHLTTALALGAVAALTLAGCASGNAADGGSGEGGDKGTITLGFLPSWTDGLSTAYLLQNQLEELGYTVEMETLTEAGPLYTALAQGDIDIYPSAWPELTHASYMEQYGDSIDDLGAYYDNAKLTLAVPSYSDIDSIEDLAGQADRFDGKIYGIEPGAGLTKQTQETALPGYGLDGEFELVTSSTAAMLTELDNAISAQDDIVVTLWRPFWANDAFDIKDLADPQGLMGDPEALHFLGASGFAEKYPDAAELISGIKLDDEQYGALEDMVVNEYGEGREAEAITAWLEQYPDVIPTVAAR</sequence>
<keyword evidence="8" id="KW-1185">Reference proteome</keyword>
<keyword evidence="3" id="KW-1003">Cell membrane</keyword>
<dbReference type="PANTHER" id="PTHR47737">
    <property type="entry name" value="GLYCINE BETAINE/PROLINE BETAINE TRANSPORT SYSTEM PERMEASE PROTEIN PROW"/>
    <property type="match status" value="1"/>
</dbReference>
<evidence type="ECO:0000256" key="2">
    <source>
        <dbReference type="ARBA" id="ARBA00022448"/>
    </source>
</evidence>
<organism evidence="7 8">
    <name type="scientific">Microbacterium hatanonis</name>
    <dbReference type="NCBI Taxonomy" id="404366"/>
    <lineage>
        <taxon>Bacteria</taxon>
        <taxon>Bacillati</taxon>
        <taxon>Actinomycetota</taxon>
        <taxon>Actinomycetes</taxon>
        <taxon>Micrococcales</taxon>
        <taxon>Microbacteriaceae</taxon>
        <taxon>Microbacterium</taxon>
    </lineage>
</organism>
<dbReference type="GO" id="GO:0043190">
    <property type="term" value="C:ATP-binding cassette (ABC) transporter complex"/>
    <property type="evidence" value="ECO:0007669"/>
    <property type="project" value="InterPro"/>
</dbReference>
<evidence type="ECO:0000256" key="1">
    <source>
        <dbReference type="ARBA" id="ARBA00004236"/>
    </source>
</evidence>
<name>A0A5C8HX41_9MICO</name>
<dbReference type="GO" id="GO:0031460">
    <property type="term" value="P:glycine betaine transport"/>
    <property type="evidence" value="ECO:0007669"/>
    <property type="project" value="TreeGrafter"/>
</dbReference>
<dbReference type="SUPFAM" id="SSF53850">
    <property type="entry name" value="Periplasmic binding protein-like II"/>
    <property type="match status" value="1"/>
</dbReference>
<dbReference type="Proteomes" id="UP000321034">
    <property type="component" value="Unassembled WGS sequence"/>
</dbReference>
<comment type="subcellular location">
    <subcellularLocation>
        <location evidence="1">Cell membrane</location>
    </subcellularLocation>
</comment>
<feature type="chain" id="PRO_5023029677" evidence="5">
    <location>
        <begin position="29"/>
        <end position="302"/>
    </location>
</feature>
<proteinExistence type="predicted"/>
<protein>
    <submittedName>
        <fullName evidence="7">Glycine betaine ABC transporter substrate-binding protein</fullName>
    </submittedName>
</protein>
<dbReference type="GO" id="GO:0005275">
    <property type="term" value="F:amine transmembrane transporter activity"/>
    <property type="evidence" value="ECO:0007669"/>
    <property type="project" value="TreeGrafter"/>
</dbReference>
<dbReference type="GO" id="GO:0015871">
    <property type="term" value="P:choline transport"/>
    <property type="evidence" value="ECO:0007669"/>
    <property type="project" value="TreeGrafter"/>
</dbReference>
<dbReference type="AlphaFoldDB" id="A0A5C8HX41"/>
<dbReference type="Pfam" id="PF04069">
    <property type="entry name" value="OpuAC"/>
    <property type="match status" value="1"/>
</dbReference>
<dbReference type="GO" id="GO:0015226">
    <property type="term" value="F:carnitine transmembrane transporter activity"/>
    <property type="evidence" value="ECO:0007669"/>
    <property type="project" value="TreeGrafter"/>
</dbReference>
<gene>
    <name evidence="7" type="ORF">FVP77_11370</name>
</gene>
<keyword evidence="5" id="KW-0732">Signal</keyword>
<dbReference type="Gene3D" id="3.40.190.10">
    <property type="entry name" value="Periplasmic binding protein-like II"/>
    <property type="match status" value="1"/>
</dbReference>
<reference evidence="7 8" key="1">
    <citation type="submission" date="2019-08" db="EMBL/GenBank/DDBJ databases">
        <authorList>
            <person name="Dong K."/>
        </authorList>
    </citation>
    <scope>NUCLEOTIDE SEQUENCE [LARGE SCALE GENOMIC DNA]</scope>
    <source>
        <strain evidence="7 8">JCM14558</strain>
    </source>
</reference>
<keyword evidence="2" id="KW-0813">Transport</keyword>
<dbReference type="PROSITE" id="PS51257">
    <property type="entry name" value="PROKAR_LIPOPROTEIN"/>
    <property type="match status" value="1"/>
</dbReference>
<keyword evidence="4" id="KW-0472">Membrane</keyword>
<feature type="signal peptide" evidence="5">
    <location>
        <begin position="1"/>
        <end position="28"/>
    </location>
</feature>
<comment type="caution">
    <text evidence="7">The sequence shown here is derived from an EMBL/GenBank/DDBJ whole genome shotgun (WGS) entry which is preliminary data.</text>
</comment>
<dbReference type="RefSeq" id="WP_147894729.1">
    <property type="nucleotide sequence ID" value="NZ_BAAANR010000001.1"/>
</dbReference>
<evidence type="ECO:0000256" key="3">
    <source>
        <dbReference type="ARBA" id="ARBA00022475"/>
    </source>
</evidence>
<evidence type="ECO:0000313" key="7">
    <source>
        <dbReference type="EMBL" id="TXK09516.1"/>
    </source>
</evidence>
<dbReference type="CDD" id="cd13639">
    <property type="entry name" value="PBP2_OpuAC_like"/>
    <property type="match status" value="1"/>
</dbReference>
<dbReference type="OrthoDB" id="9787902at2"/>
<evidence type="ECO:0000256" key="4">
    <source>
        <dbReference type="ARBA" id="ARBA00023136"/>
    </source>
</evidence>
<dbReference type="InterPro" id="IPR007210">
    <property type="entry name" value="ABC_Gly_betaine_transp_sub-bd"/>
</dbReference>
<dbReference type="EMBL" id="VRSV01000002">
    <property type="protein sequence ID" value="TXK09516.1"/>
    <property type="molecule type" value="Genomic_DNA"/>
</dbReference>
<dbReference type="Gene3D" id="3.40.190.100">
    <property type="entry name" value="Glycine betaine-binding periplasmic protein, domain 2"/>
    <property type="match status" value="1"/>
</dbReference>